<proteinExistence type="predicted"/>
<evidence type="ECO:0000256" key="2">
    <source>
        <dbReference type="SAM" id="MobiDB-lite"/>
    </source>
</evidence>
<feature type="region of interest" description="Disordered" evidence="2">
    <location>
        <begin position="186"/>
        <end position="206"/>
    </location>
</feature>
<feature type="compositionally biased region" description="Acidic residues" evidence="2">
    <location>
        <begin position="193"/>
        <end position="206"/>
    </location>
</feature>
<comment type="caution">
    <text evidence="3">The sequence shown here is derived from an EMBL/GenBank/DDBJ whole genome shotgun (WGS) entry which is preliminary data.</text>
</comment>
<feature type="coiled-coil region" evidence="1">
    <location>
        <begin position="45"/>
        <end position="117"/>
    </location>
</feature>
<organism evidence="3 4">
    <name type="scientific">Adineta ricciae</name>
    <name type="common">Rotifer</name>
    <dbReference type="NCBI Taxonomy" id="249248"/>
    <lineage>
        <taxon>Eukaryota</taxon>
        <taxon>Metazoa</taxon>
        <taxon>Spiralia</taxon>
        <taxon>Gnathifera</taxon>
        <taxon>Rotifera</taxon>
        <taxon>Eurotatoria</taxon>
        <taxon>Bdelloidea</taxon>
        <taxon>Adinetida</taxon>
        <taxon>Adinetidae</taxon>
        <taxon>Adineta</taxon>
    </lineage>
</organism>
<evidence type="ECO:0000256" key="1">
    <source>
        <dbReference type="SAM" id="Coils"/>
    </source>
</evidence>
<keyword evidence="4" id="KW-1185">Reference proteome</keyword>
<name>A0A816DH79_ADIRI</name>
<gene>
    <name evidence="3" type="ORF">XAT740_LOCUS52552</name>
</gene>
<dbReference type="Proteomes" id="UP000663828">
    <property type="component" value="Unassembled WGS sequence"/>
</dbReference>
<accession>A0A816DH79</accession>
<keyword evidence="1" id="KW-0175">Coiled coil</keyword>
<evidence type="ECO:0000313" key="4">
    <source>
        <dbReference type="Proteomes" id="UP000663828"/>
    </source>
</evidence>
<dbReference type="EMBL" id="CAJNOR010008698">
    <property type="protein sequence ID" value="CAF1636384.1"/>
    <property type="molecule type" value="Genomic_DNA"/>
</dbReference>
<evidence type="ECO:0000313" key="3">
    <source>
        <dbReference type="EMBL" id="CAF1636384.1"/>
    </source>
</evidence>
<dbReference type="AlphaFoldDB" id="A0A816DH79"/>
<sequence length="206" mass="24079">MEGNPSSKSEPETPSLLTLLKKYTTRTDERESLWKEGTLACRQEQKGQSEEIQRLKETVNKLQSKPSSSSSITNSTIDYKAKWEQSEAKYRQLEKKYQELQNKTDQLQRDANQAKIIKEHIAEIFSCQKLTNSQVDQLKSLVNNNVPVEPIASKNDFHQQTVHLRDILAEHNNKLLDQLEKMINKKRKRTVYDEDDDDDDDDYDYE</sequence>
<reference evidence="3" key="1">
    <citation type="submission" date="2021-02" db="EMBL/GenBank/DDBJ databases">
        <authorList>
            <person name="Nowell W R."/>
        </authorList>
    </citation>
    <scope>NUCLEOTIDE SEQUENCE</scope>
</reference>
<protein>
    <submittedName>
        <fullName evidence="3">Uncharacterized protein</fullName>
    </submittedName>
</protein>